<dbReference type="SUPFAM" id="SSF88659">
    <property type="entry name" value="Sigma3 and sigma4 domains of RNA polymerase sigma factors"/>
    <property type="match status" value="1"/>
</dbReference>
<evidence type="ECO:0000256" key="1">
    <source>
        <dbReference type="ARBA" id="ARBA00011344"/>
    </source>
</evidence>
<dbReference type="Pfam" id="PF08281">
    <property type="entry name" value="Sigma70_r4_2"/>
    <property type="match status" value="1"/>
</dbReference>
<dbReference type="InterPro" id="IPR013249">
    <property type="entry name" value="RNA_pol_sigma70_r4_t2"/>
</dbReference>
<organism evidence="4 5">
    <name type="scientific">Paenibacillus validus</name>
    <dbReference type="NCBI Taxonomy" id="44253"/>
    <lineage>
        <taxon>Bacteria</taxon>
        <taxon>Bacillati</taxon>
        <taxon>Bacillota</taxon>
        <taxon>Bacilli</taxon>
        <taxon>Bacillales</taxon>
        <taxon>Paenibacillaceae</taxon>
        <taxon>Paenibacillus</taxon>
    </lineage>
</organism>
<dbReference type="AlphaFoldDB" id="A0A7X2ZBE5"/>
<dbReference type="PANTHER" id="PTHR30173:SF36">
    <property type="entry name" value="ECF RNA POLYMERASE SIGMA FACTOR SIGJ"/>
    <property type="match status" value="1"/>
</dbReference>
<protein>
    <submittedName>
        <fullName evidence="4">RNA polymerase sigma-70 factor</fullName>
    </submittedName>
</protein>
<evidence type="ECO:0000313" key="4">
    <source>
        <dbReference type="EMBL" id="MUG71863.1"/>
    </source>
</evidence>
<comment type="caution">
    <text evidence="4">The sequence shown here is derived from an EMBL/GenBank/DDBJ whole genome shotgun (WGS) entry which is preliminary data.</text>
</comment>
<dbReference type="SUPFAM" id="SSF54427">
    <property type="entry name" value="NTF2-like"/>
    <property type="match status" value="1"/>
</dbReference>
<dbReference type="InterPro" id="IPR036388">
    <property type="entry name" value="WH-like_DNA-bd_sf"/>
</dbReference>
<reference evidence="4 5" key="1">
    <citation type="submission" date="2019-11" db="EMBL/GenBank/DDBJ databases">
        <title>Draft genome sequences of five Paenibacillus species of dairy origin.</title>
        <authorList>
            <person name="Olajide A.M."/>
            <person name="Chen S."/>
            <person name="Lapointe G."/>
        </authorList>
    </citation>
    <scope>NUCLEOTIDE SEQUENCE [LARGE SCALE GENOMIC DNA]</scope>
    <source>
        <strain evidence="4 5">2CS3</strain>
    </source>
</reference>
<dbReference type="Gene3D" id="3.10.450.50">
    <property type="match status" value="1"/>
</dbReference>
<sequence>MEPKHTTEQLYAAYKPLLFSLAYRMLGRVMDAEDIVQEAFLSLNGALPEHVRHPKAYLCKIVTNRCIDLLRSASKQREVYVGPWLPEPLVAEEDGSGSGLGDPSRHYVQKESVSTAYLLLLQQLSWVERAVFLLREVLQYEYDEIGEIVGKSGTNCRQIFHRAKRSLGTHAAPVAGDPPSTGSGVQLHTPAAGSAAGGLVEQFVSALASGDMAKLLRLLSEDAALYSDGGGKVTAAVRPILGAERISRFLAGLLEKVQDGFSYRFAVVNGYTGIVTYVHGRPLNVFSFHAENERIEAIYIVVNPEKLKHVK</sequence>
<feature type="domain" description="RNA polymerase sigma factor 70 region 4 type 2" evidence="3">
    <location>
        <begin position="116"/>
        <end position="167"/>
    </location>
</feature>
<dbReference type="GO" id="GO:0016987">
    <property type="term" value="F:sigma factor activity"/>
    <property type="evidence" value="ECO:0007669"/>
    <property type="project" value="InterPro"/>
</dbReference>
<proteinExistence type="predicted"/>
<dbReference type="NCBIfam" id="TIGR02937">
    <property type="entry name" value="sigma70-ECF"/>
    <property type="match status" value="1"/>
</dbReference>
<dbReference type="GO" id="GO:0003677">
    <property type="term" value="F:DNA binding"/>
    <property type="evidence" value="ECO:0007669"/>
    <property type="project" value="InterPro"/>
</dbReference>
<dbReference type="InterPro" id="IPR014303">
    <property type="entry name" value="RNA_pol_sigma-70_ECF"/>
</dbReference>
<evidence type="ECO:0000313" key="5">
    <source>
        <dbReference type="Proteomes" id="UP000450917"/>
    </source>
</evidence>
<dbReference type="GO" id="GO:0006352">
    <property type="term" value="P:DNA-templated transcription initiation"/>
    <property type="evidence" value="ECO:0007669"/>
    <property type="project" value="InterPro"/>
</dbReference>
<dbReference type="SUPFAM" id="SSF88946">
    <property type="entry name" value="Sigma2 domain of RNA polymerase sigma factors"/>
    <property type="match status" value="1"/>
</dbReference>
<dbReference type="EMBL" id="WNZX01000011">
    <property type="protein sequence ID" value="MUG71863.1"/>
    <property type="molecule type" value="Genomic_DNA"/>
</dbReference>
<dbReference type="InterPro" id="IPR013324">
    <property type="entry name" value="RNA_pol_sigma_r3/r4-like"/>
</dbReference>
<dbReference type="Proteomes" id="UP000450917">
    <property type="component" value="Unassembled WGS sequence"/>
</dbReference>
<dbReference type="Gene3D" id="1.10.1740.10">
    <property type="match status" value="1"/>
</dbReference>
<comment type="subunit">
    <text evidence="1">Interacts transiently with the RNA polymerase catalytic core formed by RpoA, RpoB, RpoC and RpoZ (2 alpha, 1 beta, 1 beta' and 1 omega subunit) to form the RNA polymerase holoenzyme that can initiate transcription.</text>
</comment>
<gene>
    <name evidence="4" type="ORF">GNP93_14410</name>
</gene>
<evidence type="ECO:0000259" key="3">
    <source>
        <dbReference type="Pfam" id="PF08281"/>
    </source>
</evidence>
<dbReference type="InterPro" id="IPR013325">
    <property type="entry name" value="RNA_pol_sigma_r2"/>
</dbReference>
<dbReference type="RefSeq" id="WP_127605177.1">
    <property type="nucleotide sequence ID" value="NZ_WNZX01000011.1"/>
</dbReference>
<accession>A0A7X2ZBE5</accession>
<dbReference type="InterPro" id="IPR014284">
    <property type="entry name" value="RNA_pol_sigma-70_dom"/>
</dbReference>
<dbReference type="Pfam" id="PF04542">
    <property type="entry name" value="Sigma70_r2"/>
    <property type="match status" value="1"/>
</dbReference>
<feature type="domain" description="RNA polymerase sigma-70 region 2" evidence="2">
    <location>
        <begin position="10"/>
        <end position="75"/>
    </location>
</feature>
<keyword evidence="5" id="KW-1185">Reference proteome</keyword>
<dbReference type="PANTHER" id="PTHR30173">
    <property type="entry name" value="SIGMA 19 FACTOR"/>
    <property type="match status" value="1"/>
</dbReference>
<evidence type="ECO:0000259" key="2">
    <source>
        <dbReference type="Pfam" id="PF04542"/>
    </source>
</evidence>
<dbReference type="NCBIfam" id="NF007214">
    <property type="entry name" value="PRK09636.1"/>
    <property type="match status" value="1"/>
</dbReference>
<dbReference type="Gene3D" id="1.10.10.10">
    <property type="entry name" value="Winged helix-like DNA-binding domain superfamily/Winged helix DNA-binding domain"/>
    <property type="match status" value="1"/>
</dbReference>
<dbReference type="InterPro" id="IPR052704">
    <property type="entry name" value="ECF_Sigma-70_Domain"/>
</dbReference>
<dbReference type="NCBIfam" id="TIGR02957">
    <property type="entry name" value="SigX4"/>
    <property type="match status" value="1"/>
</dbReference>
<dbReference type="InterPro" id="IPR007627">
    <property type="entry name" value="RNA_pol_sigma70_r2"/>
</dbReference>
<dbReference type="InterPro" id="IPR032710">
    <property type="entry name" value="NTF2-like_dom_sf"/>
</dbReference>
<name>A0A7X2ZBE5_9BACL</name>